<reference evidence="1" key="1">
    <citation type="submission" date="2018-05" db="EMBL/GenBank/DDBJ databases">
        <authorList>
            <person name="Lanie J.A."/>
            <person name="Ng W.-L."/>
            <person name="Kazmierczak K.M."/>
            <person name="Andrzejewski T.M."/>
            <person name="Davidsen T.M."/>
            <person name="Wayne K.J."/>
            <person name="Tettelin H."/>
            <person name="Glass J.I."/>
            <person name="Rusch D."/>
            <person name="Podicherti R."/>
            <person name="Tsui H.-C.T."/>
            <person name="Winkler M.E."/>
        </authorList>
    </citation>
    <scope>NUCLEOTIDE SEQUENCE</scope>
</reference>
<accession>A0A382TXX6</accession>
<dbReference type="EMBL" id="UINC01139984">
    <property type="protein sequence ID" value="SVD26863.1"/>
    <property type="molecule type" value="Genomic_DNA"/>
</dbReference>
<protein>
    <submittedName>
        <fullName evidence="1">Uncharacterized protein</fullName>
    </submittedName>
</protein>
<sequence length="111" mass="12711">MKKILYQCSVIVLIILCSDKAMSGGPWNDQYCNIETITLVSKDNSGKIIDQQVVEKVVCDDGVKDFLAYSGIAKECREFWFEITLNNRRTPKRGYVCQKFDGSWEIVHNPN</sequence>
<proteinExistence type="predicted"/>
<dbReference type="AlphaFoldDB" id="A0A382TXX6"/>
<gene>
    <name evidence="1" type="ORF">METZ01_LOCUS379717</name>
</gene>
<evidence type="ECO:0000313" key="1">
    <source>
        <dbReference type="EMBL" id="SVD26863.1"/>
    </source>
</evidence>
<organism evidence="1">
    <name type="scientific">marine metagenome</name>
    <dbReference type="NCBI Taxonomy" id="408172"/>
    <lineage>
        <taxon>unclassified sequences</taxon>
        <taxon>metagenomes</taxon>
        <taxon>ecological metagenomes</taxon>
    </lineage>
</organism>
<name>A0A382TXX6_9ZZZZ</name>